<keyword evidence="2" id="KW-0238">DNA-binding</keyword>
<protein>
    <recommendedName>
        <fullName evidence="4">HTH marR-type domain-containing protein</fullName>
    </recommendedName>
</protein>
<keyword evidence="3" id="KW-0804">Transcription</keyword>
<evidence type="ECO:0000313" key="6">
    <source>
        <dbReference type="Proteomes" id="UP001500547"/>
    </source>
</evidence>
<dbReference type="SMART" id="SM00347">
    <property type="entry name" value="HTH_MARR"/>
    <property type="match status" value="1"/>
</dbReference>
<dbReference type="Proteomes" id="UP001500547">
    <property type="component" value="Unassembled WGS sequence"/>
</dbReference>
<dbReference type="SUPFAM" id="SSF46785">
    <property type="entry name" value="Winged helix' DNA-binding domain"/>
    <property type="match status" value="1"/>
</dbReference>
<evidence type="ECO:0000259" key="4">
    <source>
        <dbReference type="PROSITE" id="PS50995"/>
    </source>
</evidence>
<evidence type="ECO:0000256" key="1">
    <source>
        <dbReference type="ARBA" id="ARBA00023015"/>
    </source>
</evidence>
<gene>
    <name evidence="5" type="ORF">GCM10025770_31910</name>
</gene>
<dbReference type="Gene3D" id="1.10.10.10">
    <property type="entry name" value="Winged helix-like DNA-binding domain superfamily/Winged helix DNA-binding domain"/>
    <property type="match status" value="1"/>
</dbReference>
<dbReference type="InterPro" id="IPR036388">
    <property type="entry name" value="WH-like_DNA-bd_sf"/>
</dbReference>
<dbReference type="InterPro" id="IPR036390">
    <property type="entry name" value="WH_DNA-bd_sf"/>
</dbReference>
<keyword evidence="6" id="KW-1185">Reference proteome</keyword>
<evidence type="ECO:0000256" key="2">
    <source>
        <dbReference type="ARBA" id="ARBA00023125"/>
    </source>
</evidence>
<dbReference type="EMBL" id="BAABLD010000015">
    <property type="protein sequence ID" value="GAA5169840.1"/>
    <property type="molecule type" value="Genomic_DNA"/>
</dbReference>
<dbReference type="PROSITE" id="PS50995">
    <property type="entry name" value="HTH_MARR_2"/>
    <property type="match status" value="1"/>
</dbReference>
<name>A0ABP9QZX0_9RHOO</name>
<proteinExistence type="predicted"/>
<evidence type="ECO:0000313" key="5">
    <source>
        <dbReference type="EMBL" id="GAA5169840.1"/>
    </source>
</evidence>
<sequence length="149" mass="16759">MAAKPSRRDAEILREAMRLFMYEQRRLLADLDVPQARMLIVLLRRAPLLQSELGRLLALEKSWVSRAVDKLVALGWVTRNALPEDRRAVQLTLSPAGLRAAREVDEQMNAHAESVLSRLPRETRSQVMPALQALCDALHEGGERGADQT</sequence>
<feature type="domain" description="HTH marR-type" evidence="4">
    <location>
        <begin position="9"/>
        <end position="136"/>
    </location>
</feature>
<dbReference type="PRINTS" id="PR00598">
    <property type="entry name" value="HTHMARR"/>
</dbReference>
<dbReference type="Pfam" id="PF12802">
    <property type="entry name" value="MarR_2"/>
    <property type="match status" value="1"/>
</dbReference>
<accession>A0ABP9QZX0</accession>
<dbReference type="RefSeq" id="WP_345534104.1">
    <property type="nucleotide sequence ID" value="NZ_BAABLD010000015.1"/>
</dbReference>
<comment type="caution">
    <text evidence="5">The sequence shown here is derived from an EMBL/GenBank/DDBJ whole genome shotgun (WGS) entry which is preliminary data.</text>
</comment>
<keyword evidence="1" id="KW-0805">Transcription regulation</keyword>
<dbReference type="InterPro" id="IPR000835">
    <property type="entry name" value="HTH_MarR-typ"/>
</dbReference>
<dbReference type="PANTHER" id="PTHR42756">
    <property type="entry name" value="TRANSCRIPTIONAL REGULATOR, MARR"/>
    <property type="match status" value="1"/>
</dbReference>
<dbReference type="PANTHER" id="PTHR42756:SF1">
    <property type="entry name" value="TRANSCRIPTIONAL REPRESSOR OF EMRAB OPERON"/>
    <property type="match status" value="1"/>
</dbReference>
<reference evidence="6" key="1">
    <citation type="journal article" date="2019" name="Int. J. Syst. Evol. Microbiol.">
        <title>The Global Catalogue of Microorganisms (GCM) 10K type strain sequencing project: providing services to taxonomists for standard genome sequencing and annotation.</title>
        <authorList>
            <consortium name="The Broad Institute Genomics Platform"/>
            <consortium name="The Broad Institute Genome Sequencing Center for Infectious Disease"/>
            <person name="Wu L."/>
            <person name="Ma J."/>
        </authorList>
    </citation>
    <scope>NUCLEOTIDE SEQUENCE [LARGE SCALE GENOMIC DNA]</scope>
    <source>
        <strain evidence="6">JCM 18715</strain>
    </source>
</reference>
<evidence type="ECO:0000256" key="3">
    <source>
        <dbReference type="ARBA" id="ARBA00023163"/>
    </source>
</evidence>
<organism evidence="5 6">
    <name type="scientific">Viridibacterium curvum</name>
    <dbReference type="NCBI Taxonomy" id="1101404"/>
    <lineage>
        <taxon>Bacteria</taxon>
        <taxon>Pseudomonadati</taxon>
        <taxon>Pseudomonadota</taxon>
        <taxon>Betaproteobacteria</taxon>
        <taxon>Rhodocyclales</taxon>
        <taxon>Rhodocyclaceae</taxon>
        <taxon>Viridibacterium</taxon>
    </lineage>
</organism>